<dbReference type="GO" id="GO:0046872">
    <property type="term" value="F:metal ion binding"/>
    <property type="evidence" value="ECO:0007669"/>
    <property type="project" value="UniProtKB-KW"/>
</dbReference>
<dbReference type="InterPro" id="IPR002016">
    <property type="entry name" value="Haem_peroxidase"/>
</dbReference>
<dbReference type="EC" id="1.11.1.7" evidence="3"/>
<dbReference type="FunFam" id="1.10.420.10:FF:000001">
    <property type="entry name" value="Peroxidase"/>
    <property type="match status" value="1"/>
</dbReference>
<dbReference type="GO" id="GO:0006979">
    <property type="term" value="P:response to oxidative stress"/>
    <property type="evidence" value="ECO:0007669"/>
    <property type="project" value="InterPro"/>
</dbReference>
<evidence type="ECO:0000313" key="15">
    <source>
        <dbReference type="Proteomes" id="UP001497480"/>
    </source>
</evidence>
<feature type="disulfide bond" evidence="11">
    <location>
        <begin position="67"/>
        <end position="99"/>
    </location>
</feature>
<dbReference type="InterPro" id="IPR000823">
    <property type="entry name" value="Peroxidase_pln"/>
</dbReference>
<evidence type="ECO:0000256" key="10">
    <source>
        <dbReference type="PIRSR" id="PIRSR600823-3"/>
    </source>
</evidence>
<evidence type="ECO:0000259" key="13">
    <source>
        <dbReference type="PROSITE" id="PS50873"/>
    </source>
</evidence>
<organism evidence="14 15">
    <name type="scientific">Lupinus luteus</name>
    <name type="common">European yellow lupine</name>
    <dbReference type="NCBI Taxonomy" id="3873"/>
    <lineage>
        <taxon>Eukaryota</taxon>
        <taxon>Viridiplantae</taxon>
        <taxon>Streptophyta</taxon>
        <taxon>Embryophyta</taxon>
        <taxon>Tracheophyta</taxon>
        <taxon>Spermatophyta</taxon>
        <taxon>Magnoliopsida</taxon>
        <taxon>eudicotyledons</taxon>
        <taxon>Gunneridae</taxon>
        <taxon>Pentapetalae</taxon>
        <taxon>rosids</taxon>
        <taxon>fabids</taxon>
        <taxon>Fabales</taxon>
        <taxon>Fabaceae</taxon>
        <taxon>Papilionoideae</taxon>
        <taxon>50 kb inversion clade</taxon>
        <taxon>genistoids sensu lato</taxon>
        <taxon>core genistoids</taxon>
        <taxon>Genisteae</taxon>
        <taxon>Lupinus</taxon>
    </lineage>
</organism>
<dbReference type="AlphaFoldDB" id="A0AAV1VU40"/>
<comment type="similarity">
    <text evidence="12">Belongs to the peroxidase family.</text>
</comment>
<evidence type="ECO:0000256" key="9">
    <source>
        <dbReference type="ARBA" id="ARBA00023157"/>
    </source>
</evidence>
<comment type="cofactor">
    <cofactor evidence="10">
        <name>heme b</name>
        <dbReference type="ChEBI" id="CHEBI:60344"/>
    </cofactor>
    <text evidence="10">Binds 1 heme b (iron(II)-protoporphyrin IX) group per subunit.</text>
</comment>
<evidence type="ECO:0000256" key="3">
    <source>
        <dbReference type="ARBA" id="ARBA00012313"/>
    </source>
</evidence>
<dbReference type="PROSITE" id="PS50873">
    <property type="entry name" value="PEROXIDASE_4"/>
    <property type="match status" value="1"/>
</dbReference>
<proteinExistence type="inferred from homology"/>
<dbReference type="GO" id="GO:0140825">
    <property type="term" value="F:lactoperoxidase activity"/>
    <property type="evidence" value="ECO:0007669"/>
    <property type="project" value="UniProtKB-EC"/>
</dbReference>
<comment type="cofactor">
    <cofactor evidence="10">
        <name>Ca(2+)</name>
        <dbReference type="ChEBI" id="CHEBI:29108"/>
    </cofactor>
    <text evidence="10">Binds 2 calcium ions per subunit.</text>
</comment>
<dbReference type="Proteomes" id="UP001497480">
    <property type="component" value="Unassembled WGS sequence"/>
</dbReference>
<dbReference type="InterPro" id="IPR010255">
    <property type="entry name" value="Haem_peroxidase_sf"/>
</dbReference>
<keyword evidence="6 10" id="KW-0479">Metal-binding</keyword>
<evidence type="ECO:0000256" key="5">
    <source>
        <dbReference type="ARBA" id="ARBA00022617"/>
    </source>
</evidence>
<evidence type="ECO:0000256" key="11">
    <source>
        <dbReference type="PIRSR" id="PIRSR600823-5"/>
    </source>
</evidence>
<name>A0AAV1VU40_LUPLU</name>
<evidence type="ECO:0000313" key="14">
    <source>
        <dbReference type="EMBL" id="CAL0300560.1"/>
    </source>
</evidence>
<evidence type="ECO:0000256" key="7">
    <source>
        <dbReference type="ARBA" id="ARBA00023002"/>
    </source>
</evidence>
<evidence type="ECO:0000256" key="8">
    <source>
        <dbReference type="ARBA" id="ARBA00023004"/>
    </source>
</evidence>
<accession>A0AAV1VU40</accession>
<evidence type="ECO:0000256" key="6">
    <source>
        <dbReference type="ARBA" id="ARBA00022723"/>
    </source>
</evidence>
<gene>
    <name evidence="14" type="ORF">LLUT_LOCUS1620</name>
</gene>
<evidence type="ECO:0000256" key="4">
    <source>
        <dbReference type="ARBA" id="ARBA00022559"/>
    </source>
</evidence>
<comment type="catalytic activity">
    <reaction evidence="1">
        <text>2 a phenolic donor + H2O2 = 2 a phenolic radical donor + 2 H2O</text>
        <dbReference type="Rhea" id="RHEA:56136"/>
        <dbReference type="ChEBI" id="CHEBI:15377"/>
        <dbReference type="ChEBI" id="CHEBI:16240"/>
        <dbReference type="ChEBI" id="CHEBI:139520"/>
        <dbReference type="ChEBI" id="CHEBI:139521"/>
        <dbReference type="EC" id="1.11.1.7"/>
    </reaction>
</comment>
<dbReference type="Gene3D" id="1.10.420.10">
    <property type="entry name" value="Peroxidase, domain 2"/>
    <property type="match status" value="1"/>
</dbReference>
<keyword evidence="8 10" id="KW-0408">Iron</keyword>
<keyword evidence="9 11" id="KW-1015">Disulfide bond</keyword>
<evidence type="ECO:0000256" key="12">
    <source>
        <dbReference type="RuleBase" id="RU004241"/>
    </source>
</evidence>
<dbReference type="SUPFAM" id="SSF48113">
    <property type="entry name" value="Heme-dependent peroxidases"/>
    <property type="match status" value="1"/>
</dbReference>
<dbReference type="Pfam" id="PF00141">
    <property type="entry name" value="peroxidase"/>
    <property type="match status" value="1"/>
</dbReference>
<reference evidence="14 15" key="1">
    <citation type="submission" date="2024-03" db="EMBL/GenBank/DDBJ databases">
        <authorList>
            <person name="Martinez-Hernandez J."/>
        </authorList>
    </citation>
    <scope>NUCLEOTIDE SEQUENCE [LARGE SCALE GENOMIC DNA]</scope>
</reference>
<protein>
    <recommendedName>
        <fullName evidence="3">peroxidase</fullName>
        <ecNumber evidence="3">1.11.1.7</ecNumber>
    </recommendedName>
</protein>
<feature type="binding site" description="axial binding residue" evidence="10">
    <location>
        <position position="60"/>
    </location>
    <ligand>
        <name>heme b</name>
        <dbReference type="ChEBI" id="CHEBI:60344"/>
    </ligand>
    <ligandPart>
        <name>Fe</name>
        <dbReference type="ChEBI" id="CHEBI:18248"/>
    </ligandPart>
</feature>
<comment type="function">
    <text evidence="2">Removal of H(2)O(2), oxidation of toxic reductants, biosynthesis and degradation of lignin, suberization, auxin catabolism, response to environmental stresses such as wounding, pathogen attack and oxidative stress. These functions might be dependent on each isozyme/isoform in each plant tissue.</text>
</comment>
<evidence type="ECO:0000256" key="2">
    <source>
        <dbReference type="ARBA" id="ARBA00002322"/>
    </source>
</evidence>
<keyword evidence="4" id="KW-0575">Peroxidase</keyword>
<comment type="caution">
    <text evidence="14">The sequence shown here is derived from an EMBL/GenBank/DDBJ whole genome shotgun (WGS) entry which is preliminary data.</text>
</comment>
<feature type="binding site" evidence="10">
    <location>
        <position position="111"/>
    </location>
    <ligand>
        <name>Ca(2+)</name>
        <dbReference type="ChEBI" id="CHEBI:29108"/>
        <label>2</label>
    </ligand>
</feature>
<keyword evidence="10" id="KW-0106">Calcium</keyword>
<evidence type="ECO:0000256" key="1">
    <source>
        <dbReference type="ARBA" id="ARBA00000189"/>
    </source>
</evidence>
<sequence>MGEALQVAGRSLRKHFYKHSCPQAESIINTKIHQHVSANPNLPAKFIEADYKVNVCVGAHTIGVGRCNLLRNRLYNFTGKGDEDPSLDTSYAAFLKTKCQSGDITTTVDMDPTSSTNFNTDYYHNLLQKKGLFPSDAALLTQQQSADIAKELVDEGKFFAEFAQSMKRLGAIEVLTGSAGEIRNNCSVVNS</sequence>
<keyword evidence="5" id="KW-0349">Heme</keyword>
<feature type="binding site" evidence="10">
    <location>
        <position position="61"/>
    </location>
    <ligand>
        <name>Ca(2+)</name>
        <dbReference type="ChEBI" id="CHEBI:29108"/>
        <label>2</label>
    </ligand>
</feature>
<keyword evidence="15" id="KW-1185">Reference proteome</keyword>
<dbReference type="GO" id="GO:0020037">
    <property type="term" value="F:heme binding"/>
    <property type="evidence" value="ECO:0007669"/>
    <property type="project" value="InterPro"/>
</dbReference>
<dbReference type="PANTHER" id="PTHR31235">
    <property type="entry name" value="PEROXIDASE 25-RELATED"/>
    <property type="match status" value="1"/>
</dbReference>
<keyword evidence="7" id="KW-0560">Oxidoreductase</keyword>
<dbReference type="EMBL" id="CAXHTB010000001">
    <property type="protein sequence ID" value="CAL0300560.1"/>
    <property type="molecule type" value="Genomic_DNA"/>
</dbReference>
<feature type="domain" description="Plant heme peroxidase family profile" evidence="13">
    <location>
        <begin position="53"/>
        <end position="190"/>
    </location>
</feature>